<gene>
    <name evidence="1" type="ORF">V6N12_024983</name>
</gene>
<organism evidence="1 2">
    <name type="scientific">Hibiscus sabdariffa</name>
    <name type="common">roselle</name>
    <dbReference type="NCBI Taxonomy" id="183260"/>
    <lineage>
        <taxon>Eukaryota</taxon>
        <taxon>Viridiplantae</taxon>
        <taxon>Streptophyta</taxon>
        <taxon>Embryophyta</taxon>
        <taxon>Tracheophyta</taxon>
        <taxon>Spermatophyta</taxon>
        <taxon>Magnoliopsida</taxon>
        <taxon>eudicotyledons</taxon>
        <taxon>Gunneridae</taxon>
        <taxon>Pentapetalae</taxon>
        <taxon>rosids</taxon>
        <taxon>malvids</taxon>
        <taxon>Malvales</taxon>
        <taxon>Malvaceae</taxon>
        <taxon>Malvoideae</taxon>
        <taxon>Hibiscus</taxon>
    </lineage>
</organism>
<protein>
    <submittedName>
        <fullName evidence="1">Uncharacterized protein</fullName>
    </submittedName>
</protein>
<comment type="caution">
    <text evidence="1">The sequence shown here is derived from an EMBL/GenBank/DDBJ whole genome shotgun (WGS) entry which is preliminary data.</text>
</comment>
<accession>A0ABR2AXG5</accession>
<dbReference type="EMBL" id="JBBPBM010000270">
    <property type="protein sequence ID" value="KAK8498320.1"/>
    <property type="molecule type" value="Genomic_DNA"/>
</dbReference>
<name>A0ABR2AXG5_9ROSI</name>
<reference evidence="1 2" key="1">
    <citation type="journal article" date="2024" name="G3 (Bethesda)">
        <title>Genome assembly of Hibiscus sabdariffa L. provides insights into metabolisms of medicinal natural products.</title>
        <authorList>
            <person name="Kim T."/>
        </authorList>
    </citation>
    <scope>NUCLEOTIDE SEQUENCE [LARGE SCALE GENOMIC DNA]</scope>
    <source>
        <strain evidence="1">TK-2024</strain>
        <tissue evidence="1">Old leaves</tissue>
    </source>
</reference>
<proteinExistence type="predicted"/>
<evidence type="ECO:0000313" key="2">
    <source>
        <dbReference type="Proteomes" id="UP001472677"/>
    </source>
</evidence>
<evidence type="ECO:0000313" key="1">
    <source>
        <dbReference type="EMBL" id="KAK8498320.1"/>
    </source>
</evidence>
<keyword evidence="2" id="KW-1185">Reference proteome</keyword>
<dbReference type="Proteomes" id="UP001472677">
    <property type="component" value="Unassembled WGS sequence"/>
</dbReference>
<sequence length="216" mass="24712">MDFQVGVLADSNSKNLTSFVSMEVSKPLHSVSNRLVLYHVLYQMEQSNLKDLIVVVEELKGLKDLMKGHVRQELLFVKLSMCVVPRLKRILTSLWCGHFAYMVIDSIASIKQHTLSKFFLLKHLQELNVIPYEIIEAQQKNMNLPFHILAPQKVRVEGKFDLQVFVQWEGLGVPANSSSLQSIPPLTKLAKVGFDAYDQLRQLIVEHRDFVIIVIT</sequence>